<name>A0A5J9WBH3_9POAL</name>
<feature type="region of interest" description="Disordered" evidence="1">
    <location>
        <begin position="45"/>
        <end position="95"/>
    </location>
</feature>
<dbReference type="Gramene" id="TVU45326">
    <property type="protein sequence ID" value="TVU45326"/>
    <property type="gene ID" value="EJB05_04810"/>
</dbReference>
<feature type="compositionally biased region" description="Basic residues" evidence="1">
    <location>
        <begin position="145"/>
        <end position="154"/>
    </location>
</feature>
<gene>
    <name evidence="2" type="ORF">EJB05_04810</name>
</gene>
<dbReference type="OrthoDB" id="1702799at2759"/>
<comment type="caution">
    <text evidence="2">The sequence shown here is derived from an EMBL/GenBank/DDBJ whole genome shotgun (WGS) entry which is preliminary data.</text>
</comment>
<evidence type="ECO:0000313" key="3">
    <source>
        <dbReference type="Proteomes" id="UP000324897"/>
    </source>
</evidence>
<dbReference type="AlphaFoldDB" id="A0A5J9WBH3"/>
<sequence>MYFHSLRAAAGSNGGKGLRIALGQLGGTRGGGALAAAPGSVIPSGGRRSFSVTPPAPGAQAVGMDLPKQQQQQQDAVHGDEKNARDGKHKGHWCPMTHSFGEGYATRADEEGFGVVYAKGDDDDPPGHPEYDTSQGSEVKEKEKARHHKDDKHP</sequence>
<organism evidence="2 3">
    <name type="scientific">Eragrostis curvula</name>
    <name type="common">weeping love grass</name>
    <dbReference type="NCBI Taxonomy" id="38414"/>
    <lineage>
        <taxon>Eukaryota</taxon>
        <taxon>Viridiplantae</taxon>
        <taxon>Streptophyta</taxon>
        <taxon>Embryophyta</taxon>
        <taxon>Tracheophyta</taxon>
        <taxon>Spermatophyta</taxon>
        <taxon>Magnoliopsida</taxon>
        <taxon>Liliopsida</taxon>
        <taxon>Poales</taxon>
        <taxon>Poaceae</taxon>
        <taxon>PACMAD clade</taxon>
        <taxon>Chloridoideae</taxon>
        <taxon>Eragrostideae</taxon>
        <taxon>Eragrostidinae</taxon>
        <taxon>Eragrostis</taxon>
    </lineage>
</organism>
<accession>A0A5J9WBH3</accession>
<protein>
    <submittedName>
        <fullName evidence="2">Uncharacterized protein</fullName>
    </submittedName>
</protein>
<reference evidence="2 3" key="1">
    <citation type="journal article" date="2019" name="Sci. Rep.">
        <title>A high-quality genome of Eragrostis curvula grass provides insights into Poaceae evolution and supports new strategies to enhance forage quality.</title>
        <authorList>
            <person name="Carballo J."/>
            <person name="Santos B.A.C.M."/>
            <person name="Zappacosta D."/>
            <person name="Garbus I."/>
            <person name="Selva J.P."/>
            <person name="Gallo C.A."/>
            <person name="Diaz A."/>
            <person name="Albertini E."/>
            <person name="Caccamo M."/>
            <person name="Echenique V."/>
        </authorList>
    </citation>
    <scope>NUCLEOTIDE SEQUENCE [LARGE SCALE GENOMIC DNA]</scope>
    <source>
        <strain evidence="3">cv. Victoria</strain>
        <tissue evidence="2">Leaf</tissue>
    </source>
</reference>
<feature type="compositionally biased region" description="Basic and acidic residues" evidence="1">
    <location>
        <begin position="77"/>
        <end position="86"/>
    </location>
</feature>
<keyword evidence="3" id="KW-1185">Reference proteome</keyword>
<dbReference type="Proteomes" id="UP000324897">
    <property type="component" value="Chromosome 5"/>
</dbReference>
<proteinExistence type="predicted"/>
<evidence type="ECO:0000313" key="2">
    <source>
        <dbReference type="EMBL" id="TVU45326.1"/>
    </source>
</evidence>
<evidence type="ECO:0000256" key="1">
    <source>
        <dbReference type="SAM" id="MobiDB-lite"/>
    </source>
</evidence>
<dbReference type="EMBL" id="RWGY01000004">
    <property type="protein sequence ID" value="TVU45326.1"/>
    <property type="molecule type" value="Genomic_DNA"/>
</dbReference>
<dbReference type="PANTHER" id="PTHR36410:SF1">
    <property type="entry name" value="EXPRESSED PROTEIN"/>
    <property type="match status" value="1"/>
</dbReference>
<dbReference type="PANTHER" id="PTHR36410">
    <property type="entry name" value="EXPRESSED PROTEIN"/>
    <property type="match status" value="1"/>
</dbReference>
<feature type="region of interest" description="Disordered" evidence="1">
    <location>
        <begin position="115"/>
        <end position="154"/>
    </location>
</feature>